<protein>
    <submittedName>
        <fullName evidence="1">Uncharacterized protein</fullName>
    </submittedName>
</protein>
<gene>
    <name evidence="1" type="ordered locus">VIBHAR_07110</name>
</gene>
<sequence length="49" mass="5696">MDRKNWNAPKNKTRQSLSGHCFFLETLRLFFIVLLEAEDLTAKLAFPAL</sequence>
<accession>A7N7M5</accession>
<name>A7N7M5_VIBC1</name>
<dbReference type="KEGG" id="vha:VIBHAR_07110"/>
<dbReference type="EMBL" id="CP000790">
    <property type="protein sequence ID" value="ABU74982.1"/>
    <property type="molecule type" value="Genomic_DNA"/>
</dbReference>
<dbReference type="AlphaFoldDB" id="A7N7M5"/>
<proteinExistence type="predicted"/>
<evidence type="ECO:0000313" key="1">
    <source>
        <dbReference type="EMBL" id="ABU74982.1"/>
    </source>
</evidence>
<dbReference type="PATRIC" id="fig|338187.36.peg.5934"/>
<reference evidence="1 2" key="1">
    <citation type="submission" date="2007-08" db="EMBL/GenBank/DDBJ databases">
        <authorList>
            <consortium name="The Vibrio harveyi Genome Sequencing Project"/>
            <person name="Bassler B."/>
            <person name="Clifton S.W."/>
            <person name="Fulton L."/>
            <person name="Delehaunty K."/>
            <person name="Fronick C."/>
            <person name="Harrison M."/>
            <person name="Markivic C."/>
            <person name="Fulton R."/>
            <person name="Tin-Wollam A.-M."/>
            <person name="Shah N."/>
            <person name="Pepin K."/>
            <person name="Nash W."/>
            <person name="Thiruvilangam P."/>
            <person name="Bhonagiri V."/>
            <person name="Waters C."/>
            <person name="Tu K.C."/>
            <person name="Irgon J."/>
            <person name="Wilson R.K."/>
        </authorList>
    </citation>
    <scope>NUCLEOTIDE SEQUENCE [LARGE SCALE GENOMIC DNA]</scope>
    <source>
        <strain evidence="2">ATCC BAA-1116 / BB120</strain>
    </source>
</reference>
<dbReference type="Proteomes" id="UP000008152">
    <property type="component" value="Chromosome II"/>
</dbReference>
<evidence type="ECO:0000313" key="2">
    <source>
        <dbReference type="Proteomes" id="UP000008152"/>
    </source>
</evidence>
<organism evidence="1 2">
    <name type="scientific">Vibrio campbellii (strain ATCC BAA-1116)</name>
    <dbReference type="NCBI Taxonomy" id="2902295"/>
    <lineage>
        <taxon>Bacteria</taxon>
        <taxon>Pseudomonadati</taxon>
        <taxon>Pseudomonadota</taxon>
        <taxon>Gammaproteobacteria</taxon>
        <taxon>Vibrionales</taxon>
        <taxon>Vibrionaceae</taxon>
        <taxon>Vibrio</taxon>
    </lineage>
</organism>